<evidence type="ECO:0000256" key="6">
    <source>
        <dbReference type="ARBA" id="ARBA00022723"/>
    </source>
</evidence>
<dbReference type="InterPro" id="IPR001357">
    <property type="entry name" value="BRCT_dom"/>
</dbReference>
<evidence type="ECO:0000256" key="9">
    <source>
        <dbReference type="ARBA" id="ARBA00022842"/>
    </source>
</evidence>
<dbReference type="SUPFAM" id="SSF50249">
    <property type="entry name" value="Nucleic acid-binding proteins"/>
    <property type="match status" value="1"/>
</dbReference>
<accession>A0A8J2YFY1</accession>
<comment type="function">
    <text evidence="1 15">DNA ligase that catalyzes the formation of phosphodiester linkages between 5'-phosphoryl and 3'-hydroxyl groups in double-stranded DNA using NAD as a coenzyme and as the energy source for the reaction. It is essential for DNA replication and repair of damaged DNA.</text>
</comment>
<name>A0A8J2YFY1_9BACL</name>
<dbReference type="Gene3D" id="3.30.470.30">
    <property type="entry name" value="DNA ligase/mRNA capping enzyme"/>
    <property type="match status" value="1"/>
</dbReference>
<dbReference type="InterPro" id="IPR033136">
    <property type="entry name" value="DNA_ligase_CS"/>
</dbReference>
<dbReference type="FunFam" id="1.10.150.20:FF:000006">
    <property type="entry name" value="DNA ligase"/>
    <property type="match status" value="1"/>
</dbReference>
<dbReference type="CDD" id="cd00114">
    <property type="entry name" value="LIGANc"/>
    <property type="match status" value="1"/>
</dbReference>
<evidence type="ECO:0000256" key="3">
    <source>
        <dbReference type="ARBA" id="ARBA00013308"/>
    </source>
</evidence>
<evidence type="ECO:0000256" key="13">
    <source>
        <dbReference type="ARBA" id="ARBA00034005"/>
    </source>
</evidence>
<keyword evidence="7 15" id="KW-0227">DNA damage</keyword>
<evidence type="ECO:0000256" key="8">
    <source>
        <dbReference type="ARBA" id="ARBA00022833"/>
    </source>
</evidence>
<evidence type="ECO:0000256" key="2">
    <source>
        <dbReference type="ARBA" id="ARBA00012722"/>
    </source>
</evidence>
<dbReference type="InterPro" id="IPR003583">
    <property type="entry name" value="Hlx-hairpin-Hlx_DNA-bd_motif"/>
</dbReference>
<dbReference type="InterPro" id="IPR041663">
    <property type="entry name" value="DisA/LigA_HHH"/>
</dbReference>
<evidence type="ECO:0000256" key="7">
    <source>
        <dbReference type="ARBA" id="ARBA00022763"/>
    </source>
</evidence>
<gene>
    <name evidence="15 18" type="primary">ligA</name>
    <name evidence="18" type="ORF">GCM10011391_12870</name>
</gene>
<dbReference type="Proteomes" id="UP000628775">
    <property type="component" value="Unassembled WGS sequence"/>
</dbReference>
<dbReference type="SUPFAM" id="SSF52113">
    <property type="entry name" value="BRCT domain"/>
    <property type="match status" value="1"/>
</dbReference>
<dbReference type="HAMAP" id="MF_01588">
    <property type="entry name" value="DNA_ligase_A"/>
    <property type="match status" value="1"/>
</dbReference>
<feature type="binding site" evidence="15">
    <location>
        <position position="112"/>
    </location>
    <ligand>
        <name>NAD(+)</name>
        <dbReference type="ChEBI" id="CHEBI:57540"/>
    </ligand>
</feature>
<dbReference type="GO" id="GO:0003677">
    <property type="term" value="F:DNA binding"/>
    <property type="evidence" value="ECO:0007669"/>
    <property type="project" value="InterPro"/>
</dbReference>
<dbReference type="CDD" id="cd17748">
    <property type="entry name" value="BRCT_DNA_ligase_like"/>
    <property type="match status" value="1"/>
</dbReference>
<comment type="cofactor">
    <cofactor evidence="15">
        <name>Mg(2+)</name>
        <dbReference type="ChEBI" id="CHEBI:18420"/>
    </cofactor>
    <cofactor evidence="15">
        <name>Mn(2+)</name>
        <dbReference type="ChEBI" id="CHEBI:29035"/>
    </cofactor>
</comment>
<comment type="caution">
    <text evidence="18">The sequence shown here is derived from an EMBL/GenBank/DDBJ whole genome shotgun (WGS) entry which is preliminary data.</text>
</comment>
<dbReference type="Pfam" id="PF00533">
    <property type="entry name" value="BRCT"/>
    <property type="match status" value="1"/>
</dbReference>
<dbReference type="GO" id="GO:0006281">
    <property type="term" value="P:DNA repair"/>
    <property type="evidence" value="ECO:0007669"/>
    <property type="project" value="UniProtKB-KW"/>
</dbReference>
<dbReference type="EC" id="6.5.1.2" evidence="2 15"/>
<dbReference type="Gene3D" id="3.40.50.10190">
    <property type="entry name" value="BRCT domain"/>
    <property type="match status" value="1"/>
</dbReference>
<evidence type="ECO:0000256" key="11">
    <source>
        <dbReference type="ARBA" id="ARBA00023204"/>
    </source>
</evidence>
<sequence>MDQELIKRVDALREQLNKYGYEYYVLDRPSVPDSEYDRLMNELIAIETEHPELITPDSPTQRIAAAPLEAFNKVTHRTPMMSLGNAFNEQDIRDFDRRVRQVVGDQVTYVCELKIDGLAVSLNYEQGQFVLGATRGDGTTGEDITQNLKTIRSIPLKLAEPIDLEVRGEAYMPRRSFERLNKHREEMGLALFANPRNAAAGSLRQLDPKIAAERNLDVFLYQIANSHDKPIERHSEGLEWLQSIGLKTNPEWRQCSSIEEIIAFIEYWTEKRPDLTYDIDGIVIKVDALDQQRALGFTAKSPRWAIAYKFPAEEVVTTLEDIELNVGRTGVITPTAVLAPVSVAGTTVQRASLHNEDLIREKDIRIGDHVVIKKAGDIIPEVVNVLTEQRTGKETPFYMPEQCPECGSDLVRLEGEVALRCINPKCPAQIREGLIHFVSRNAMNIDGLGEKVITQLFEKKLIEDVADLYQLTFDDLINMERMGEKSSMNLLEAIEASKQNSLEKLLFGLGIRFVGAKAARTLAEAFRDIDTLMNASKDELLAVDEIGEKMADSIVTFFQNEDFLVLIDELKSYGVNMTYTGPIVRQEDVADSPFANKTIVLTGKMEQLSRPDAKAKIEALGGKVTSSVSKKTDLVIAGEDAGSKLEKAQSLNIEVWDEAQFMAALEEVAVNE</sequence>
<organism evidence="18 19">
    <name type="scientific">Pullulanibacillus camelliae</name>
    <dbReference type="NCBI Taxonomy" id="1707096"/>
    <lineage>
        <taxon>Bacteria</taxon>
        <taxon>Bacillati</taxon>
        <taxon>Bacillota</taxon>
        <taxon>Bacilli</taxon>
        <taxon>Bacillales</taxon>
        <taxon>Sporolactobacillaceae</taxon>
        <taxon>Pullulanibacillus</taxon>
    </lineage>
</organism>
<evidence type="ECO:0000256" key="16">
    <source>
        <dbReference type="RuleBase" id="RU000618"/>
    </source>
</evidence>
<dbReference type="PROSITE" id="PS50172">
    <property type="entry name" value="BRCT"/>
    <property type="match status" value="1"/>
</dbReference>
<dbReference type="FunFam" id="2.40.50.140:FF:000012">
    <property type="entry name" value="DNA ligase"/>
    <property type="match status" value="1"/>
</dbReference>
<dbReference type="InterPro" id="IPR013839">
    <property type="entry name" value="DNAligase_adenylation"/>
</dbReference>
<feature type="binding site" evidence="15">
    <location>
        <position position="309"/>
    </location>
    <ligand>
        <name>NAD(+)</name>
        <dbReference type="ChEBI" id="CHEBI:57540"/>
    </ligand>
</feature>
<keyword evidence="4 15" id="KW-0436">Ligase</keyword>
<keyword evidence="19" id="KW-1185">Reference proteome</keyword>
<dbReference type="GO" id="GO:0006260">
    <property type="term" value="P:DNA replication"/>
    <property type="evidence" value="ECO:0007669"/>
    <property type="project" value="UniProtKB-KW"/>
</dbReference>
<dbReference type="PROSITE" id="PS01055">
    <property type="entry name" value="DNA_LIGASE_N1"/>
    <property type="match status" value="1"/>
</dbReference>
<dbReference type="FunFam" id="3.30.470.30:FF:000001">
    <property type="entry name" value="DNA ligase"/>
    <property type="match status" value="1"/>
</dbReference>
<feature type="binding site" evidence="15">
    <location>
        <position position="421"/>
    </location>
    <ligand>
        <name>Zn(2+)</name>
        <dbReference type="ChEBI" id="CHEBI:29105"/>
    </ligand>
</feature>
<dbReference type="GO" id="GO:0005829">
    <property type="term" value="C:cytosol"/>
    <property type="evidence" value="ECO:0007669"/>
    <property type="project" value="TreeGrafter"/>
</dbReference>
<dbReference type="SUPFAM" id="SSF56091">
    <property type="entry name" value="DNA ligase/mRNA capping enzyme, catalytic domain"/>
    <property type="match status" value="1"/>
</dbReference>
<keyword evidence="6 15" id="KW-0479">Metal-binding</keyword>
<feature type="domain" description="BRCT" evidence="17">
    <location>
        <begin position="589"/>
        <end position="672"/>
    </location>
</feature>
<dbReference type="Gene3D" id="6.20.10.30">
    <property type="match status" value="1"/>
</dbReference>
<comment type="catalytic activity">
    <reaction evidence="13 15 16">
        <text>NAD(+) + (deoxyribonucleotide)n-3'-hydroxyl + 5'-phospho-(deoxyribonucleotide)m = (deoxyribonucleotide)n+m + AMP + beta-nicotinamide D-nucleotide.</text>
        <dbReference type="EC" id="6.5.1.2"/>
    </reaction>
</comment>
<dbReference type="InterPro" id="IPR012340">
    <property type="entry name" value="NA-bd_OB-fold"/>
</dbReference>
<dbReference type="NCBIfam" id="TIGR00575">
    <property type="entry name" value="dnlj"/>
    <property type="match status" value="1"/>
</dbReference>
<dbReference type="InterPro" id="IPR004150">
    <property type="entry name" value="NAD_DNA_ligase_OB"/>
</dbReference>
<comment type="similarity">
    <text evidence="14 15">Belongs to the NAD-dependent DNA ligase family. LigA subfamily.</text>
</comment>
<evidence type="ECO:0000313" key="18">
    <source>
        <dbReference type="EMBL" id="GGE35566.1"/>
    </source>
</evidence>
<dbReference type="PIRSF" id="PIRSF001604">
    <property type="entry name" value="LigA"/>
    <property type="match status" value="1"/>
</dbReference>
<dbReference type="EMBL" id="BMIR01000004">
    <property type="protein sequence ID" value="GGE35566.1"/>
    <property type="molecule type" value="Genomic_DNA"/>
</dbReference>
<dbReference type="RefSeq" id="WP_188690906.1">
    <property type="nucleotide sequence ID" value="NZ_BMIR01000004.1"/>
</dbReference>
<keyword evidence="12 15" id="KW-0464">Manganese</keyword>
<keyword evidence="9 15" id="KW-0460">Magnesium</keyword>
<dbReference type="Gene3D" id="2.40.50.140">
    <property type="entry name" value="Nucleic acid-binding proteins"/>
    <property type="match status" value="1"/>
</dbReference>
<evidence type="ECO:0000256" key="1">
    <source>
        <dbReference type="ARBA" id="ARBA00004067"/>
    </source>
</evidence>
<dbReference type="InterPro" id="IPR036420">
    <property type="entry name" value="BRCT_dom_sf"/>
</dbReference>
<dbReference type="Pfam" id="PF03120">
    <property type="entry name" value="OB_DNA_ligase"/>
    <property type="match status" value="1"/>
</dbReference>
<evidence type="ECO:0000256" key="10">
    <source>
        <dbReference type="ARBA" id="ARBA00023027"/>
    </source>
</evidence>
<keyword evidence="11 15" id="KW-0234">DNA repair</keyword>
<dbReference type="InterPro" id="IPR018239">
    <property type="entry name" value="DNA_ligase_AS"/>
</dbReference>
<dbReference type="Pfam" id="PF12826">
    <property type="entry name" value="HHH_2"/>
    <property type="match status" value="1"/>
</dbReference>
<dbReference type="Pfam" id="PF03119">
    <property type="entry name" value="DNA_ligase_ZBD"/>
    <property type="match status" value="1"/>
</dbReference>
<feature type="binding site" evidence="15">
    <location>
        <position position="285"/>
    </location>
    <ligand>
        <name>NAD(+)</name>
        <dbReference type="ChEBI" id="CHEBI:57540"/>
    </ligand>
</feature>
<feature type="binding site" evidence="15">
    <location>
        <position position="426"/>
    </location>
    <ligand>
        <name>Zn(2+)</name>
        <dbReference type="ChEBI" id="CHEBI:29105"/>
    </ligand>
</feature>
<reference evidence="18" key="1">
    <citation type="journal article" date="2014" name="Int. J. Syst. Evol. Microbiol.">
        <title>Complete genome sequence of Corynebacterium casei LMG S-19264T (=DSM 44701T), isolated from a smear-ripened cheese.</title>
        <authorList>
            <consortium name="US DOE Joint Genome Institute (JGI-PGF)"/>
            <person name="Walter F."/>
            <person name="Albersmeier A."/>
            <person name="Kalinowski J."/>
            <person name="Ruckert C."/>
        </authorList>
    </citation>
    <scope>NUCLEOTIDE SEQUENCE</scope>
    <source>
        <strain evidence="18">CGMCC 1.15371</strain>
    </source>
</reference>
<feature type="binding site" evidence="15">
    <location>
        <begin position="82"/>
        <end position="83"/>
    </location>
    <ligand>
        <name>NAD(+)</name>
        <dbReference type="ChEBI" id="CHEBI:57540"/>
    </ligand>
</feature>
<evidence type="ECO:0000256" key="5">
    <source>
        <dbReference type="ARBA" id="ARBA00022705"/>
    </source>
</evidence>
<feature type="binding site" evidence="15">
    <location>
        <begin position="33"/>
        <end position="37"/>
    </location>
    <ligand>
        <name>NAD(+)</name>
        <dbReference type="ChEBI" id="CHEBI:57540"/>
    </ligand>
</feature>
<evidence type="ECO:0000256" key="4">
    <source>
        <dbReference type="ARBA" id="ARBA00022598"/>
    </source>
</evidence>
<feature type="binding site" evidence="15">
    <location>
        <position position="406"/>
    </location>
    <ligand>
        <name>Zn(2+)</name>
        <dbReference type="ChEBI" id="CHEBI:29105"/>
    </ligand>
</feature>
<dbReference type="Gene3D" id="1.10.150.20">
    <property type="entry name" value="5' to 3' exonuclease, C-terminal subdomain"/>
    <property type="match status" value="2"/>
</dbReference>
<keyword evidence="10 15" id="KW-0520">NAD</keyword>
<dbReference type="SUPFAM" id="SSF47781">
    <property type="entry name" value="RuvA domain 2-like"/>
    <property type="match status" value="1"/>
</dbReference>
<dbReference type="InterPro" id="IPR001679">
    <property type="entry name" value="DNA_ligase"/>
</dbReference>
<feature type="active site" description="N6-AMP-lysine intermediate" evidence="15">
    <location>
        <position position="114"/>
    </location>
</feature>
<evidence type="ECO:0000256" key="12">
    <source>
        <dbReference type="ARBA" id="ARBA00023211"/>
    </source>
</evidence>
<dbReference type="NCBIfam" id="NF005932">
    <property type="entry name" value="PRK07956.1"/>
    <property type="match status" value="1"/>
</dbReference>
<dbReference type="GO" id="GO:0046872">
    <property type="term" value="F:metal ion binding"/>
    <property type="evidence" value="ECO:0007669"/>
    <property type="project" value="UniProtKB-KW"/>
</dbReference>
<keyword evidence="5 15" id="KW-0235">DNA replication</keyword>
<dbReference type="PANTHER" id="PTHR23389:SF9">
    <property type="entry name" value="DNA LIGASE"/>
    <property type="match status" value="1"/>
</dbReference>
<dbReference type="SMART" id="SM00278">
    <property type="entry name" value="HhH1"/>
    <property type="match status" value="3"/>
</dbReference>
<feature type="binding site" evidence="15">
    <location>
        <position position="135"/>
    </location>
    <ligand>
        <name>NAD(+)</name>
        <dbReference type="ChEBI" id="CHEBI:57540"/>
    </ligand>
</feature>
<protein>
    <recommendedName>
        <fullName evidence="3 15">DNA ligase</fullName>
        <ecNumber evidence="2 15">6.5.1.2</ecNumber>
    </recommendedName>
    <alternativeName>
        <fullName evidence="15">Polydeoxyribonucleotide synthase [NAD(+)]</fullName>
    </alternativeName>
</protein>
<evidence type="ECO:0000256" key="14">
    <source>
        <dbReference type="ARBA" id="ARBA00060881"/>
    </source>
</evidence>
<dbReference type="PROSITE" id="PS01056">
    <property type="entry name" value="DNA_LIGASE_N2"/>
    <property type="match status" value="1"/>
</dbReference>
<evidence type="ECO:0000313" key="19">
    <source>
        <dbReference type="Proteomes" id="UP000628775"/>
    </source>
</evidence>
<dbReference type="PANTHER" id="PTHR23389">
    <property type="entry name" value="CHROMOSOME TRANSMISSION FIDELITY FACTOR 18"/>
    <property type="match status" value="1"/>
</dbReference>
<dbReference type="FunFam" id="1.10.287.610:FF:000002">
    <property type="entry name" value="DNA ligase"/>
    <property type="match status" value="1"/>
</dbReference>
<dbReference type="GO" id="GO:0003911">
    <property type="term" value="F:DNA ligase (NAD+) activity"/>
    <property type="evidence" value="ECO:0007669"/>
    <property type="project" value="UniProtKB-UniRule"/>
</dbReference>
<dbReference type="AlphaFoldDB" id="A0A8J2YFY1"/>
<reference evidence="18" key="2">
    <citation type="submission" date="2020-09" db="EMBL/GenBank/DDBJ databases">
        <authorList>
            <person name="Sun Q."/>
            <person name="Zhou Y."/>
        </authorList>
    </citation>
    <scope>NUCLEOTIDE SEQUENCE</scope>
    <source>
        <strain evidence="18">CGMCC 1.15371</strain>
    </source>
</reference>
<dbReference type="SMART" id="SM00292">
    <property type="entry name" value="BRCT"/>
    <property type="match status" value="1"/>
</dbReference>
<keyword evidence="8 15" id="KW-0862">Zinc</keyword>
<dbReference type="Gene3D" id="1.10.287.610">
    <property type="entry name" value="Helix hairpin bin"/>
    <property type="match status" value="1"/>
</dbReference>
<dbReference type="SMART" id="SM00532">
    <property type="entry name" value="LIGANc"/>
    <property type="match status" value="1"/>
</dbReference>
<dbReference type="InterPro" id="IPR004149">
    <property type="entry name" value="Znf_DNAligase_C4"/>
</dbReference>
<feature type="binding site" evidence="15">
    <location>
        <position position="169"/>
    </location>
    <ligand>
        <name>NAD(+)</name>
        <dbReference type="ChEBI" id="CHEBI:57540"/>
    </ligand>
</feature>
<dbReference type="Pfam" id="PF01653">
    <property type="entry name" value="DNA_ligase_aden"/>
    <property type="match status" value="1"/>
</dbReference>
<evidence type="ECO:0000259" key="17">
    <source>
        <dbReference type="PROSITE" id="PS50172"/>
    </source>
</evidence>
<dbReference type="InterPro" id="IPR013840">
    <property type="entry name" value="DNAligase_N"/>
</dbReference>
<proteinExistence type="inferred from homology"/>
<dbReference type="InterPro" id="IPR010994">
    <property type="entry name" value="RuvA_2-like"/>
</dbReference>
<evidence type="ECO:0000256" key="15">
    <source>
        <dbReference type="HAMAP-Rule" id="MF_01588"/>
    </source>
</evidence>
<feature type="binding site" evidence="15">
    <location>
        <position position="403"/>
    </location>
    <ligand>
        <name>Zn(2+)</name>
        <dbReference type="ChEBI" id="CHEBI:29105"/>
    </ligand>
</feature>
<dbReference type="FunFam" id="1.10.150.20:FF:000007">
    <property type="entry name" value="DNA ligase"/>
    <property type="match status" value="1"/>
</dbReference>